<name>B0RHL2_CLASE</name>
<keyword evidence="1" id="KW-0812">Transmembrane</keyword>
<reference evidence="2 3" key="1">
    <citation type="journal article" date="2008" name="J. Bacteriol.">
        <title>Genome of the actinomycete plant pathogen Clavibacter michiganensis subsp. sepedonicus suggests recent niche adaptation.</title>
        <authorList>
            <person name="Bentley S.D."/>
            <person name="Corton C."/>
            <person name="Brown S.E."/>
            <person name="Barron A."/>
            <person name="Clark L."/>
            <person name="Doggett J."/>
            <person name="Harris B."/>
            <person name="Ormond D."/>
            <person name="Quail M.A."/>
            <person name="May G."/>
            <person name="Francis D."/>
            <person name="Knudson D."/>
            <person name="Parkhill J."/>
            <person name="Ishimaru C.A."/>
        </authorList>
    </citation>
    <scope>NUCLEOTIDE SEQUENCE [LARGE SCALE GENOMIC DNA]</scope>
    <source>
        <strain evidence="3">ATCC 33113 / DSM 20744 / JCM 9667 / LMG 2889 / ICMP 2535 / C-1</strain>
    </source>
</reference>
<keyword evidence="3" id="KW-1185">Reference proteome</keyword>
<protein>
    <submittedName>
        <fullName evidence="2">Integral membrane protein</fullName>
    </submittedName>
</protein>
<keyword evidence="1" id="KW-0472">Membrane</keyword>
<evidence type="ECO:0000256" key="1">
    <source>
        <dbReference type="SAM" id="Phobius"/>
    </source>
</evidence>
<evidence type="ECO:0000313" key="3">
    <source>
        <dbReference type="Proteomes" id="UP000001318"/>
    </source>
</evidence>
<dbReference type="HOGENOM" id="CLU_1118624_0_0_11"/>
<sequence>MTCHAVCMENLIGIIGVMVAFAISIYSHRQNHPKRELRYAIAPWSPQADTSDGTLMRLLVWSTGRADIPSAQFDSGHPIVFVFSAPVSPQFGVTETAPQWSPAFTSPTEFRIPTRLLRTDFRVQVPFQASEPFLVTVSNPLIDVPILRDLKAEKTTVASQEHAIQKSRARARVSLLAIASWLTAISFITLIVGAAISGNDETLGAGIGIPGMLAFPICLALLGVAGFKRMLTRVKIRRRERANQSPVS</sequence>
<feature type="transmembrane region" description="Helical" evidence="1">
    <location>
        <begin position="12"/>
        <end position="28"/>
    </location>
</feature>
<organism evidence="2 3">
    <name type="scientific">Clavibacter sepedonicus</name>
    <name type="common">Clavibacter michiganensis subsp. sepedonicus</name>
    <dbReference type="NCBI Taxonomy" id="31964"/>
    <lineage>
        <taxon>Bacteria</taxon>
        <taxon>Bacillati</taxon>
        <taxon>Actinomycetota</taxon>
        <taxon>Actinomycetes</taxon>
        <taxon>Micrococcales</taxon>
        <taxon>Microbacteriaceae</taxon>
        <taxon>Clavibacter</taxon>
    </lineage>
</organism>
<feature type="transmembrane region" description="Helical" evidence="1">
    <location>
        <begin position="175"/>
        <end position="197"/>
    </location>
</feature>
<dbReference type="STRING" id="31964.CMS2492"/>
<dbReference type="KEGG" id="cms:CMS2492"/>
<dbReference type="Proteomes" id="UP000001318">
    <property type="component" value="Chromosome"/>
</dbReference>
<accession>B0RHL2</accession>
<evidence type="ECO:0000313" key="2">
    <source>
        <dbReference type="EMBL" id="CAQ02573.1"/>
    </source>
</evidence>
<keyword evidence="1" id="KW-1133">Transmembrane helix</keyword>
<feature type="transmembrane region" description="Helical" evidence="1">
    <location>
        <begin position="203"/>
        <end position="227"/>
    </location>
</feature>
<dbReference type="AlphaFoldDB" id="B0RHL2"/>
<gene>
    <name evidence="2" type="ordered locus">CMS2492</name>
</gene>
<dbReference type="EMBL" id="AM849034">
    <property type="protein sequence ID" value="CAQ02573.1"/>
    <property type="molecule type" value="Genomic_DNA"/>
</dbReference>
<proteinExistence type="predicted"/>